<comment type="caution">
    <text evidence="2">The sequence shown here is derived from an EMBL/GenBank/DDBJ whole genome shotgun (WGS) entry which is preliminary data.</text>
</comment>
<sequence length="157" mass="19046">MVLQIVYKYECYKNIPISYIRWLCEDIYSIEELNNTEWVILETLEYKLKWPGPMFWLCQFEDIKDSNILILSQYLIELTLLDEKFLEWPTSYIIVARFCLTLYLYQNNWINYTIENLASLIDCLFDILQDDHKNSAIYNKLKTWLKPLPDTSPHIWL</sequence>
<protein>
    <recommendedName>
        <fullName evidence="1">Cyclin C-terminal domain-containing protein</fullName>
    </recommendedName>
</protein>
<dbReference type="Proteomes" id="UP000268093">
    <property type="component" value="Unassembled WGS sequence"/>
</dbReference>
<gene>
    <name evidence="2" type="ORF">BC936DRAFT_142001</name>
</gene>
<name>A0A433A1B8_9FUNG</name>
<dbReference type="EMBL" id="RBNI01021143">
    <property type="protein sequence ID" value="RUO96463.1"/>
    <property type="molecule type" value="Genomic_DNA"/>
</dbReference>
<evidence type="ECO:0000313" key="3">
    <source>
        <dbReference type="Proteomes" id="UP000268093"/>
    </source>
</evidence>
<accession>A0A433A1B8</accession>
<evidence type="ECO:0000313" key="2">
    <source>
        <dbReference type="EMBL" id="RUO96463.1"/>
    </source>
</evidence>
<organism evidence="2 3">
    <name type="scientific">Jimgerdemannia flammicorona</name>
    <dbReference type="NCBI Taxonomy" id="994334"/>
    <lineage>
        <taxon>Eukaryota</taxon>
        <taxon>Fungi</taxon>
        <taxon>Fungi incertae sedis</taxon>
        <taxon>Mucoromycota</taxon>
        <taxon>Mucoromycotina</taxon>
        <taxon>Endogonomycetes</taxon>
        <taxon>Endogonales</taxon>
        <taxon>Endogonaceae</taxon>
        <taxon>Jimgerdemannia</taxon>
    </lineage>
</organism>
<proteinExistence type="predicted"/>
<dbReference type="Gene3D" id="1.10.472.10">
    <property type="entry name" value="Cyclin-like"/>
    <property type="match status" value="2"/>
</dbReference>
<evidence type="ECO:0000259" key="1">
    <source>
        <dbReference type="Pfam" id="PF02984"/>
    </source>
</evidence>
<dbReference type="SUPFAM" id="SSF47954">
    <property type="entry name" value="Cyclin-like"/>
    <property type="match status" value="2"/>
</dbReference>
<dbReference type="InterPro" id="IPR036915">
    <property type="entry name" value="Cyclin-like_sf"/>
</dbReference>
<reference evidence="2 3" key="1">
    <citation type="journal article" date="2018" name="New Phytol.">
        <title>Phylogenomics of Endogonaceae and evolution of mycorrhizas within Mucoromycota.</title>
        <authorList>
            <person name="Chang Y."/>
            <person name="Desiro A."/>
            <person name="Na H."/>
            <person name="Sandor L."/>
            <person name="Lipzen A."/>
            <person name="Clum A."/>
            <person name="Barry K."/>
            <person name="Grigoriev I.V."/>
            <person name="Martin F.M."/>
            <person name="Stajich J.E."/>
            <person name="Smith M.E."/>
            <person name="Bonito G."/>
            <person name="Spatafora J.W."/>
        </authorList>
    </citation>
    <scope>NUCLEOTIDE SEQUENCE [LARGE SCALE GENOMIC DNA]</scope>
    <source>
        <strain evidence="2 3">GMNB39</strain>
    </source>
</reference>
<dbReference type="OrthoDB" id="5590282at2759"/>
<dbReference type="Pfam" id="PF02984">
    <property type="entry name" value="Cyclin_C"/>
    <property type="match status" value="1"/>
</dbReference>
<feature type="domain" description="Cyclin C-terminal" evidence="1">
    <location>
        <begin position="51"/>
        <end position="142"/>
    </location>
</feature>
<keyword evidence="3" id="KW-1185">Reference proteome</keyword>
<dbReference type="AlphaFoldDB" id="A0A433A1B8"/>
<dbReference type="InterPro" id="IPR004367">
    <property type="entry name" value="Cyclin_C-dom"/>
</dbReference>